<feature type="transmembrane region" description="Helical" evidence="9">
    <location>
        <begin position="309"/>
        <end position="329"/>
    </location>
</feature>
<dbReference type="NCBIfam" id="NF003714">
    <property type="entry name" value="PRK05326.1-1"/>
    <property type="match status" value="1"/>
</dbReference>
<dbReference type="PANTHER" id="PTHR32507">
    <property type="entry name" value="NA(+)/H(+) ANTIPORTER 1"/>
    <property type="match status" value="1"/>
</dbReference>
<feature type="transmembrane region" description="Helical" evidence="9">
    <location>
        <begin position="91"/>
        <end position="112"/>
    </location>
</feature>
<evidence type="ECO:0000259" key="10">
    <source>
        <dbReference type="Pfam" id="PF00999"/>
    </source>
</evidence>
<keyword evidence="6 9" id="KW-1133">Transmembrane helix</keyword>
<keyword evidence="4" id="KW-1003">Cell membrane</keyword>
<feature type="transmembrane region" description="Helical" evidence="9">
    <location>
        <begin position="202"/>
        <end position="220"/>
    </location>
</feature>
<reference evidence="11 12" key="1">
    <citation type="submission" date="2018-05" db="EMBL/GenBank/DDBJ databases">
        <title>Genomic Encyclopedia of Type Strains, Phase IV (KMG-IV): sequencing the most valuable type-strain genomes for metagenomic binning, comparative biology and taxonomic classification.</title>
        <authorList>
            <person name="Goeker M."/>
        </authorList>
    </citation>
    <scope>NUCLEOTIDE SEQUENCE [LARGE SCALE GENOMIC DNA]</scope>
    <source>
        <strain evidence="11 12">DSM 6462</strain>
    </source>
</reference>
<dbReference type="RefSeq" id="WP_110375014.1">
    <property type="nucleotide sequence ID" value="NZ_JAHBRY010000001.1"/>
</dbReference>
<feature type="transmembrane region" description="Helical" evidence="9">
    <location>
        <begin position="280"/>
        <end position="297"/>
    </location>
</feature>
<feature type="transmembrane region" description="Helical" evidence="9">
    <location>
        <begin position="6"/>
        <end position="28"/>
    </location>
</feature>
<dbReference type="Pfam" id="PF00999">
    <property type="entry name" value="Na_H_Exchanger"/>
    <property type="match status" value="1"/>
</dbReference>
<dbReference type="Proteomes" id="UP000248021">
    <property type="component" value="Unassembled WGS sequence"/>
</dbReference>
<keyword evidence="7" id="KW-0406">Ion transport</keyword>
<keyword evidence="3" id="KW-0050">Antiport</keyword>
<evidence type="ECO:0000256" key="9">
    <source>
        <dbReference type="SAM" id="Phobius"/>
    </source>
</evidence>
<dbReference type="PANTHER" id="PTHR32507:SF7">
    <property type="entry name" value="K(+)_H(+) ANTIPORTER NHAP2"/>
    <property type="match status" value="1"/>
</dbReference>
<dbReference type="InterPro" id="IPR006153">
    <property type="entry name" value="Cation/H_exchanger_TM"/>
</dbReference>
<feature type="transmembrane region" description="Helical" evidence="9">
    <location>
        <begin position="341"/>
        <end position="358"/>
    </location>
</feature>
<evidence type="ECO:0000256" key="4">
    <source>
        <dbReference type="ARBA" id="ARBA00022475"/>
    </source>
</evidence>
<feature type="domain" description="Cation/H+ exchanger transmembrane" evidence="10">
    <location>
        <begin position="20"/>
        <end position="393"/>
    </location>
</feature>
<evidence type="ECO:0000256" key="8">
    <source>
        <dbReference type="ARBA" id="ARBA00023136"/>
    </source>
</evidence>
<feature type="transmembrane region" description="Helical" evidence="9">
    <location>
        <begin position="124"/>
        <end position="142"/>
    </location>
</feature>
<evidence type="ECO:0000256" key="3">
    <source>
        <dbReference type="ARBA" id="ARBA00022449"/>
    </source>
</evidence>
<comment type="caution">
    <text evidence="11">The sequence shown here is derived from an EMBL/GenBank/DDBJ whole genome shotgun (WGS) entry which is preliminary data.</text>
</comment>
<name>A0A2V3U787_9HYPH</name>
<dbReference type="GO" id="GO:0015297">
    <property type="term" value="F:antiporter activity"/>
    <property type="evidence" value="ECO:0007669"/>
    <property type="project" value="UniProtKB-KW"/>
</dbReference>
<organism evidence="11 12">
    <name type="scientific">Chelatococcus asaccharovorans</name>
    <dbReference type="NCBI Taxonomy" id="28210"/>
    <lineage>
        <taxon>Bacteria</taxon>
        <taxon>Pseudomonadati</taxon>
        <taxon>Pseudomonadota</taxon>
        <taxon>Alphaproteobacteria</taxon>
        <taxon>Hyphomicrobiales</taxon>
        <taxon>Chelatococcaceae</taxon>
        <taxon>Chelatococcus</taxon>
    </lineage>
</organism>
<accession>A0A2V3U787</accession>
<sequence length="616" mass="64965">MNTIVFVNSLLFGGAGLVAIGILSSLMASRFGAPLLLVFLLIGMAAGEAGPGGILFDDYRMMFLIGSVALAIILFDGGLRTRLASVRGGAVPAVLLATVGVIITAGLTGLVAMPLLNLNWLEGLLTGAIVASTDAAAVFFLMRARGLQLKRRVNATIEVESATNDPVAVFLVVLLVTLIGAKGHAGLDAEIADIPLHLMRQCLIGGGLGVGGGLAITWLINRVTLPAGLHPLFVISLAVMIYGLAGILDGSGFIAVYLAGLVVGNRPVRGFASILSFHDAATWLCQIIMFLVLGLLVSPGKLMEHALPALAVAAFLMLIGRPVAVWLCLTPFRFSRPEKAFVSWVGLRGAVSIFLAAIPQLTQVPHAELYFNVAFFVVLVSLLVQGWSVAFVARHTGVALADPAPEISRVEIDLPGKVDLEMVGYPLLADSPVIQRGTLPTWARAVLIVRNDAVLTPEEAGVLSVGDYGYFLVPPDRIRRLDRLFAAFEGHRSRALSAVFTFSPDVKFADLAGAYGVEPDENLDSLTLGALFADTFEEGVREGDRLDIGNITLIARSVRDGVVTAIALIVGDTAEDAPLAQSHIVAPALARARTAVQRTANRIAAVLHRRGSGRAP</sequence>
<evidence type="ECO:0000256" key="1">
    <source>
        <dbReference type="ARBA" id="ARBA00004651"/>
    </source>
</evidence>
<comment type="subcellular location">
    <subcellularLocation>
        <location evidence="1">Cell membrane</location>
        <topology evidence="1">Multi-pass membrane protein</topology>
    </subcellularLocation>
</comment>
<evidence type="ECO:0000256" key="6">
    <source>
        <dbReference type="ARBA" id="ARBA00022989"/>
    </source>
</evidence>
<dbReference type="GO" id="GO:1902600">
    <property type="term" value="P:proton transmembrane transport"/>
    <property type="evidence" value="ECO:0007669"/>
    <property type="project" value="InterPro"/>
</dbReference>
<evidence type="ECO:0000313" key="12">
    <source>
        <dbReference type="Proteomes" id="UP000248021"/>
    </source>
</evidence>
<keyword evidence="2" id="KW-0813">Transport</keyword>
<dbReference type="NCBIfam" id="NF003716">
    <property type="entry name" value="PRK05326.1-3"/>
    <property type="match status" value="1"/>
</dbReference>
<dbReference type="GO" id="GO:0005886">
    <property type="term" value="C:plasma membrane"/>
    <property type="evidence" value="ECO:0007669"/>
    <property type="project" value="UniProtKB-SubCell"/>
</dbReference>
<keyword evidence="5 9" id="KW-0812">Transmembrane</keyword>
<feature type="transmembrane region" description="Helical" evidence="9">
    <location>
        <begin position="232"/>
        <end position="259"/>
    </location>
</feature>
<evidence type="ECO:0000256" key="7">
    <source>
        <dbReference type="ARBA" id="ARBA00023065"/>
    </source>
</evidence>
<evidence type="ECO:0000256" key="5">
    <source>
        <dbReference type="ARBA" id="ARBA00022692"/>
    </source>
</evidence>
<dbReference type="OrthoDB" id="9810759at2"/>
<protein>
    <submittedName>
        <fullName evidence="11">Potassium/proton antiporter (CPA1 family)</fullName>
    </submittedName>
</protein>
<proteinExistence type="predicted"/>
<keyword evidence="12" id="KW-1185">Reference proteome</keyword>
<dbReference type="InterPro" id="IPR038770">
    <property type="entry name" value="Na+/solute_symporter_sf"/>
</dbReference>
<feature type="transmembrane region" description="Helical" evidence="9">
    <location>
        <begin position="61"/>
        <end position="79"/>
    </location>
</feature>
<dbReference type="NCBIfam" id="NF003715">
    <property type="entry name" value="PRK05326.1-2"/>
    <property type="match status" value="1"/>
</dbReference>
<evidence type="ECO:0000256" key="2">
    <source>
        <dbReference type="ARBA" id="ARBA00022448"/>
    </source>
</evidence>
<evidence type="ECO:0000313" key="11">
    <source>
        <dbReference type="EMBL" id="PXW58967.1"/>
    </source>
</evidence>
<dbReference type="AlphaFoldDB" id="A0A2V3U787"/>
<dbReference type="EMBL" id="QJJK01000005">
    <property type="protein sequence ID" value="PXW58967.1"/>
    <property type="molecule type" value="Genomic_DNA"/>
</dbReference>
<feature type="transmembrane region" description="Helical" evidence="9">
    <location>
        <begin position="35"/>
        <end position="55"/>
    </location>
</feature>
<gene>
    <name evidence="11" type="ORF">C7450_105316</name>
</gene>
<feature type="transmembrane region" description="Helical" evidence="9">
    <location>
        <begin position="370"/>
        <end position="393"/>
    </location>
</feature>
<dbReference type="Gene3D" id="1.20.1530.20">
    <property type="match status" value="1"/>
</dbReference>
<keyword evidence="8 9" id="KW-0472">Membrane</keyword>